<protein>
    <submittedName>
        <fullName evidence="2">Secreted protein</fullName>
    </submittedName>
</protein>
<accession>A0A915A5J7</accession>
<evidence type="ECO:0000313" key="1">
    <source>
        <dbReference type="Proteomes" id="UP000887569"/>
    </source>
</evidence>
<keyword evidence="1" id="KW-1185">Reference proteome</keyword>
<organism evidence="1 2">
    <name type="scientific">Parascaris univalens</name>
    <name type="common">Nematode worm</name>
    <dbReference type="NCBI Taxonomy" id="6257"/>
    <lineage>
        <taxon>Eukaryota</taxon>
        <taxon>Metazoa</taxon>
        <taxon>Ecdysozoa</taxon>
        <taxon>Nematoda</taxon>
        <taxon>Chromadorea</taxon>
        <taxon>Rhabditida</taxon>
        <taxon>Spirurina</taxon>
        <taxon>Ascaridomorpha</taxon>
        <taxon>Ascaridoidea</taxon>
        <taxon>Ascarididae</taxon>
        <taxon>Parascaris</taxon>
    </lineage>
</organism>
<dbReference type="Proteomes" id="UP000887569">
    <property type="component" value="Unplaced"/>
</dbReference>
<dbReference type="AlphaFoldDB" id="A0A915A5J7"/>
<proteinExistence type="predicted"/>
<sequence>CGCLSSFSGSILIGDLLSRRVAYVPFALFTGQREVIVMILCRIASCSAPMRAFFLPKALVSVIFDTLFRWKQSLEKDETLILMLFKTHSRVLQQVQRRNCVSEISMVSSVSGSLFKRVIVRNRWW</sequence>
<name>A0A915A5J7_PARUN</name>
<dbReference type="WBParaSite" id="PgE410_g001_t01">
    <property type="protein sequence ID" value="PgE410_g001_t01"/>
    <property type="gene ID" value="PgE410_g001"/>
</dbReference>
<evidence type="ECO:0000313" key="2">
    <source>
        <dbReference type="WBParaSite" id="PgE410_g001_t01"/>
    </source>
</evidence>
<reference evidence="2" key="1">
    <citation type="submission" date="2022-11" db="UniProtKB">
        <authorList>
            <consortium name="WormBaseParasite"/>
        </authorList>
    </citation>
    <scope>IDENTIFICATION</scope>
</reference>